<evidence type="ECO:0008006" key="9">
    <source>
        <dbReference type="Google" id="ProtNLM"/>
    </source>
</evidence>
<dbReference type="Proteomes" id="UP000076865">
    <property type="component" value="Chromosome"/>
</dbReference>
<comment type="subcellular location">
    <subcellularLocation>
        <location evidence="1">Membrane</location>
    </subcellularLocation>
</comment>
<dbReference type="KEGG" id="aamy:GFC30_2324"/>
<evidence type="ECO:0000256" key="2">
    <source>
        <dbReference type="ARBA" id="ARBA00006962"/>
    </source>
</evidence>
<keyword evidence="3" id="KW-0328">Glycosyltransferase</keyword>
<protein>
    <recommendedName>
        <fullName evidence="9">Monogalactosyldiacylglycerol (MGDG) synthase family protein</fullName>
    </recommendedName>
</protein>
<dbReference type="PANTHER" id="PTHR43025:SF3">
    <property type="entry name" value="MONOGALACTOSYLDIACYLGLYCEROL SYNTHASE 1, CHLOROPLASTIC"/>
    <property type="match status" value="1"/>
</dbReference>
<keyword evidence="4" id="KW-0808">Transferase</keyword>
<evidence type="ECO:0000313" key="8">
    <source>
        <dbReference type="Proteomes" id="UP000076865"/>
    </source>
</evidence>
<keyword evidence="8" id="KW-1185">Reference proteome</keyword>
<dbReference type="GO" id="GO:0016020">
    <property type="term" value="C:membrane"/>
    <property type="evidence" value="ECO:0007669"/>
    <property type="project" value="UniProtKB-SubCell"/>
</dbReference>
<dbReference type="Pfam" id="PF06925">
    <property type="entry name" value="MGDG_synth"/>
    <property type="match status" value="1"/>
</dbReference>
<accession>A0A167TKH9</accession>
<dbReference type="Gene3D" id="3.40.50.2000">
    <property type="entry name" value="Glycogen Phosphorylase B"/>
    <property type="match status" value="1"/>
</dbReference>
<sequence>MSKKVLILSEAIGSGHTKAAEALVQGISYLAPSIQTKILEVGQILHPLSTRLLLNTYLKIIARSPSLWGKMYRYKQSKPLSDWEKFLIYQLFHRQIEVLLEQENPDCIICTHPFTSSSASRLKRRGYRFTLCSVITDFHVHGAWVHREVDVYLVSSEEVQRQLVRMGVSKNRIVVTGLPIRSNFWTKKNKQEMRKKLKLKNIPTVIIMGGGLGLGGIQQLAYSLLKWKEKIQVIICTGFNETLRTELLREVMFHHPHFHILEFVHHIDEWMEAADLLITKSGGLTCFEALSTGLPMCIYQPIPGHEEKNCDFLINNHLAIKIEDMNHMDVLIEKLLFSPQELEFLHNQIRQFQQKIDPLASAKFIVNQLIP</sequence>
<evidence type="ECO:0000259" key="6">
    <source>
        <dbReference type="Pfam" id="PF06925"/>
    </source>
</evidence>
<dbReference type="PATRIC" id="fig|294699.3.peg.2391"/>
<dbReference type="GO" id="GO:0009247">
    <property type="term" value="P:glycolipid biosynthetic process"/>
    <property type="evidence" value="ECO:0007669"/>
    <property type="project" value="InterPro"/>
</dbReference>
<dbReference type="OrthoDB" id="9815663at2"/>
<comment type="similarity">
    <text evidence="2">Belongs to the glycosyltransferase 28 family.</text>
</comment>
<proteinExistence type="inferred from homology"/>
<feature type="domain" description="Glycosyl transferase family 28 C-terminal" evidence="5">
    <location>
        <begin position="204"/>
        <end position="352"/>
    </location>
</feature>
<dbReference type="RefSeq" id="WP_066325608.1">
    <property type="nucleotide sequence ID" value="NZ_CP015438.1"/>
</dbReference>
<evidence type="ECO:0000256" key="4">
    <source>
        <dbReference type="ARBA" id="ARBA00022679"/>
    </source>
</evidence>
<evidence type="ECO:0000256" key="1">
    <source>
        <dbReference type="ARBA" id="ARBA00004370"/>
    </source>
</evidence>
<dbReference type="AlphaFoldDB" id="A0A167TKH9"/>
<dbReference type="SUPFAM" id="SSF53756">
    <property type="entry name" value="UDP-Glycosyltransferase/glycogen phosphorylase"/>
    <property type="match status" value="1"/>
</dbReference>
<feature type="domain" description="Diacylglycerol glucosyltransferase N-terminal" evidence="6">
    <location>
        <begin position="16"/>
        <end position="180"/>
    </location>
</feature>
<evidence type="ECO:0000313" key="7">
    <source>
        <dbReference type="EMBL" id="ANB61190.1"/>
    </source>
</evidence>
<dbReference type="PANTHER" id="PTHR43025">
    <property type="entry name" value="MONOGALACTOSYLDIACYLGLYCEROL SYNTHASE"/>
    <property type="match status" value="1"/>
</dbReference>
<dbReference type="EMBL" id="CP015438">
    <property type="protein sequence ID" value="ANB61190.1"/>
    <property type="molecule type" value="Genomic_DNA"/>
</dbReference>
<evidence type="ECO:0000256" key="3">
    <source>
        <dbReference type="ARBA" id="ARBA00022676"/>
    </source>
</evidence>
<dbReference type="Pfam" id="PF04101">
    <property type="entry name" value="Glyco_tran_28_C"/>
    <property type="match status" value="1"/>
</dbReference>
<dbReference type="InterPro" id="IPR050519">
    <property type="entry name" value="Glycosyltransf_28_UgtP"/>
</dbReference>
<gene>
    <name evidence="7" type="ORF">GFC30_2324</name>
</gene>
<dbReference type="GO" id="GO:0016758">
    <property type="term" value="F:hexosyltransferase activity"/>
    <property type="evidence" value="ECO:0007669"/>
    <property type="project" value="InterPro"/>
</dbReference>
<dbReference type="InterPro" id="IPR007235">
    <property type="entry name" value="Glyco_trans_28_C"/>
</dbReference>
<evidence type="ECO:0000259" key="5">
    <source>
        <dbReference type="Pfam" id="PF04101"/>
    </source>
</evidence>
<reference evidence="7 8" key="1">
    <citation type="journal article" date="2006" name="Syst. Appl. Microbiol.">
        <title>Anoxybacillus amylolyticus sp. nov., a thermophilic amylase producing bacterium isolated from Mount Rittmann (Antarctica).</title>
        <authorList>
            <person name="Poli A."/>
            <person name="Esposito E."/>
            <person name="Lama L."/>
            <person name="Orlando P."/>
            <person name="Nicolaus G."/>
            <person name="de Appolonia F."/>
            <person name="Gambacorta A."/>
            <person name="Nicolaus B."/>
        </authorList>
    </citation>
    <scope>NUCLEOTIDE SEQUENCE [LARGE SCALE GENOMIC DNA]</scope>
    <source>
        <strain evidence="7 8">DSM 15939</strain>
    </source>
</reference>
<name>A0A167TKH9_9BACL</name>
<organism evidence="7 8">
    <name type="scientific">Anoxybacteroides amylolyticum</name>
    <dbReference type="NCBI Taxonomy" id="294699"/>
    <lineage>
        <taxon>Bacteria</taxon>
        <taxon>Bacillati</taxon>
        <taxon>Bacillota</taxon>
        <taxon>Bacilli</taxon>
        <taxon>Bacillales</taxon>
        <taxon>Anoxybacillaceae</taxon>
        <taxon>Anoxybacteroides</taxon>
    </lineage>
</organism>
<dbReference type="InterPro" id="IPR009695">
    <property type="entry name" value="Diacylglyc_glucosyltr_N"/>
</dbReference>